<gene>
    <name evidence="1" type="ORF">BJ138DRAFT_233502</name>
</gene>
<proteinExistence type="predicted"/>
<sequence length="245" mass="26649">MAHQTSPYSTQNISPFDGAFGAAGAGPIQHNYHPTGVADVGDVTGHLPHTELYVPTNDYPTSSAGSAGIPYDAGHHPQTNVYSPSLIVHSPSQTYYIPRDVRLRDAILNYNRTEFRILQSFCGVESMVTPCEPYYPCLLQTAHGGSCDQYVKGDRNFLRNHIKHEHGVSMDSTVPISCIWPHCSTQIQATNMGRHMLTHHLGIRWTCSGCLAVLGRSDVLRTMDHGAGCLQPGSIAITGPGALWP</sequence>
<organism evidence="1 2">
    <name type="scientific">Hygrophoropsis aurantiaca</name>
    <dbReference type="NCBI Taxonomy" id="72124"/>
    <lineage>
        <taxon>Eukaryota</taxon>
        <taxon>Fungi</taxon>
        <taxon>Dikarya</taxon>
        <taxon>Basidiomycota</taxon>
        <taxon>Agaricomycotina</taxon>
        <taxon>Agaricomycetes</taxon>
        <taxon>Agaricomycetidae</taxon>
        <taxon>Boletales</taxon>
        <taxon>Coniophorineae</taxon>
        <taxon>Hygrophoropsidaceae</taxon>
        <taxon>Hygrophoropsis</taxon>
    </lineage>
</organism>
<dbReference type="EMBL" id="MU267762">
    <property type="protein sequence ID" value="KAH7909392.1"/>
    <property type="molecule type" value="Genomic_DNA"/>
</dbReference>
<evidence type="ECO:0000313" key="2">
    <source>
        <dbReference type="Proteomes" id="UP000790377"/>
    </source>
</evidence>
<evidence type="ECO:0000313" key="1">
    <source>
        <dbReference type="EMBL" id="KAH7909392.1"/>
    </source>
</evidence>
<name>A0ACB8A9J9_9AGAM</name>
<reference evidence="1" key="1">
    <citation type="journal article" date="2021" name="New Phytol.">
        <title>Evolutionary innovations through gain and loss of genes in the ectomycorrhizal Boletales.</title>
        <authorList>
            <person name="Wu G."/>
            <person name="Miyauchi S."/>
            <person name="Morin E."/>
            <person name="Kuo A."/>
            <person name="Drula E."/>
            <person name="Varga T."/>
            <person name="Kohler A."/>
            <person name="Feng B."/>
            <person name="Cao Y."/>
            <person name="Lipzen A."/>
            <person name="Daum C."/>
            <person name="Hundley H."/>
            <person name="Pangilinan J."/>
            <person name="Johnson J."/>
            <person name="Barry K."/>
            <person name="LaButti K."/>
            <person name="Ng V."/>
            <person name="Ahrendt S."/>
            <person name="Min B."/>
            <person name="Choi I.G."/>
            <person name="Park H."/>
            <person name="Plett J.M."/>
            <person name="Magnuson J."/>
            <person name="Spatafora J.W."/>
            <person name="Nagy L.G."/>
            <person name="Henrissat B."/>
            <person name="Grigoriev I.V."/>
            <person name="Yang Z.L."/>
            <person name="Xu J."/>
            <person name="Martin F.M."/>
        </authorList>
    </citation>
    <scope>NUCLEOTIDE SEQUENCE</scope>
    <source>
        <strain evidence="1">ATCC 28755</strain>
    </source>
</reference>
<accession>A0ACB8A9J9</accession>
<dbReference type="Proteomes" id="UP000790377">
    <property type="component" value="Unassembled WGS sequence"/>
</dbReference>
<comment type="caution">
    <text evidence="1">The sequence shown here is derived from an EMBL/GenBank/DDBJ whole genome shotgun (WGS) entry which is preliminary data.</text>
</comment>
<keyword evidence="2" id="KW-1185">Reference proteome</keyword>
<protein>
    <submittedName>
        <fullName evidence="1">Uncharacterized protein</fullName>
    </submittedName>
</protein>